<name>A0A6L6XU94_9ACTN</name>
<sequence>MIRAAVPALALLTTLALAGCSGDGERVSQLPTPTRSVTLSPTVMQPTAEPEATDTPEATPSETPTATEAPTPTEAPPSSDAPIDSGTPKPRPTRSPRPTATTTVTATATATDTATATATVTPTPSQPPTESPTPSATPTETPSPTPAETPSETAAESPTPTPTPTESDTAEEDAGMPAWLWWLLAAAVIAGAIAIPLVMRTRRRTAWQQGIAKGEADLAWLSRQLVPQLRTGAAAWTASSAARITATEDRLTRLADEAADDAGRARAIALRDAARNARHRLDALPADPTVAGPVLDEVSASLEAVLAPTQ</sequence>
<keyword evidence="5" id="KW-1185">Reference proteome</keyword>
<feature type="compositionally biased region" description="Low complexity" evidence="1">
    <location>
        <begin position="46"/>
        <end position="82"/>
    </location>
</feature>
<dbReference type="PROSITE" id="PS51257">
    <property type="entry name" value="PROKAR_LIPOPROTEIN"/>
    <property type="match status" value="1"/>
</dbReference>
<feature type="compositionally biased region" description="Low complexity" evidence="1">
    <location>
        <begin position="96"/>
        <end position="123"/>
    </location>
</feature>
<dbReference type="Proteomes" id="UP000473525">
    <property type="component" value="Unassembled WGS sequence"/>
</dbReference>
<feature type="transmembrane region" description="Helical" evidence="2">
    <location>
        <begin position="179"/>
        <end position="199"/>
    </location>
</feature>
<feature type="region of interest" description="Disordered" evidence="1">
    <location>
        <begin position="21"/>
        <end position="172"/>
    </location>
</feature>
<keyword evidence="2" id="KW-1133">Transmembrane helix</keyword>
<comment type="caution">
    <text evidence="4">The sequence shown here is derived from an EMBL/GenBank/DDBJ whole genome shotgun (WGS) entry which is preliminary data.</text>
</comment>
<keyword evidence="2" id="KW-0472">Membrane</keyword>
<evidence type="ECO:0000313" key="5">
    <source>
        <dbReference type="Proteomes" id="UP000473525"/>
    </source>
</evidence>
<dbReference type="EMBL" id="WSEK01000004">
    <property type="protein sequence ID" value="MVQ50759.1"/>
    <property type="molecule type" value="Genomic_DNA"/>
</dbReference>
<organism evidence="4 5">
    <name type="scientific">Nocardioides agri</name>
    <dbReference type="NCBI Taxonomy" id="2682843"/>
    <lineage>
        <taxon>Bacteria</taxon>
        <taxon>Bacillati</taxon>
        <taxon>Actinomycetota</taxon>
        <taxon>Actinomycetes</taxon>
        <taxon>Propionibacteriales</taxon>
        <taxon>Nocardioidaceae</taxon>
        <taxon>Nocardioides</taxon>
    </lineage>
</organism>
<dbReference type="AlphaFoldDB" id="A0A6L6XU94"/>
<reference evidence="4 5" key="1">
    <citation type="submission" date="2019-12" db="EMBL/GenBank/DDBJ databases">
        <authorList>
            <person name="Huq M.A."/>
        </authorList>
    </citation>
    <scope>NUCLEOTIDE SEQUENCE [LARGE SCALE GENOMIC DNA]</scope>
    <source>
        <strain evidence="4 5">MAH-18</strain>
    </source>
</reference>
<dbReference type="RefSeq" id="WP_157343902.1">
    <property type="nucleotide sequence ID" value="NZ_WSEK01000004.1"/>
</dbReference>
<keyword evidence="2" id="KW-0812">Transmembrane</keyword>
<feature type="compositionally biased region" description="Polar residues" evidence="1">
    <location>
        <begin position="29"/>
        <end position="45"/>
    </location>
</feature>
<evidence type="ECO:0008006" key="6">
    <source>
        <dbReference type="Google" id="ProtNLM"/>
    </source>
</evidence>
<gene>
    <name evidence="4" type="ORF">GON03_16360</name>
</gene>
<evidence type="ECO:0000256" key="3">
    <source>
        <dbReference type="SAM" id="SignalP"/>
    </source>
</evidence>
<feature type="chain" id="PRO_5026880730" description="DUF4129 domain-containing protein" evidence="3">
    <location>
        <begin position="19"/>
        <end position="310"/>
    </location>
</feature>
<accession>A0A6L6XU94</accession>
<feature type="compositionally biased region" description="Low complexity" evidence="1">
    <location>
        <begin position="148"/>
        <end position="158"/>
    </location>
</feature>
<keyword evidence="3" id="KW-0732">Signal</keyword>
<evidence type="ECO:0000256" key="1">
    <source>
        <dbReference type="SAM" id="MobiDB-lite"/>
    </source>
</evidence>
<feature type="signal peptide" evidence="3">
    <location>
        <begin position="1"/>
        <end position="18"/>
    </location>
</feature>
<protein>
    <recommendedName>
        <fullName evidence="6">DUF4129 domain-containing protein</fullName>
    </recommendedName>
</protein>
<proteinExistence type="predicted"/>
<evidence type="ECO:0000256" key="2">
    <source>
        <dbReference type="SAM" id="Phobius"/>
    </source>
</evidence>
<evidence type="ECO:0000313" key="4">
    <source>
        <dbReference type="EMBL" id="MVQ50759.1"/>
    </source>
</evidence>